<accession>A0A7T5EI21</accession>
<dbReference type="Proteomes" id="UP000677234">
    <property type="component" value="Chromosome"/>
</dbReference>
<protein>
    <submittedName>
        <fullName evidence="1">Thiol-disulfide oxidoreductase DCC family protein</fullName>
    </submittedName>
</protein>
<dbReference type="EMBL" id="CP066308">
    <property type="protein sequence ID" value="QQE73009.1"/>
    <property type="molecule type" value="Genomic_DNA"/>
</dbReference>
<dbReference type="Proteomes" id="UP000595847">
    <property type="component" value="Chromosome"/>
</dbReference>
<keyword evidence="4" id="KW-1185">Reference proteome</keyword>
<evidence type="ECO:0000313" key="1">
    <source>
        <dbReference type="EMBL" id="QQE73009.1"/>
    </source>
</evidence>
<gene>
    <name evidence="1" type="ORF">JD108_13820</name>
    <name evidence="2" type="ORF">KDJ56_13765</name>
</gene>
<reference evidence="1 3" key="1">
    <citation type="submission" date="2020-12" db="EMBL/GenBank/DDBJ databases">
        <title>strain FJAT-54423T represents a novel species of the genus Brevibacillus.</title>
        <authorList>
            <person name="Tang R."/>
        </authorList>
    </citation>
    <scope>NUCLEOTIDE SEQUENCE [LARGE SCALE GENOMIC DNA]</scope>
    <source>
        <strain evidence="1 3">FJAT-54423</strain>
    </source>
</reference>
<sequence length="138" mass="15715">MSRTPRPETILLFDGVCNFCHGAVRFIIPRDPQGRIHFASLQSDTGKQCLKSYGLPAEALSSVVLIDHGRAYLHSDAVLRTLRLLAGGWPLLSAAGRLVPRRLRDRLYRYIARNRYRWFGQADACLMPTSEMRARFLE</sequence>
<dbReference type="KEGG" id="bcop:JD108_13820"/>
<evidence type="ECO:0000313" key="4">
    <source>
        <dbReference type="Proteomes" id="UP000677234"/>
    </source>
</evidence>
<reference evidence="2" key="2">
    <citation type="submission" date="2021-04" db="EMBL/GenBank/DDBJ databases">
        <title>Brevibacillus composti FJAT-54423, complete genome.</title>
        <authorList>
            <person name="Tang R."/>
        </authorList>
    </citation>
    <scope>NUCLEOTIDE SEQUENCE</scope>
    <source>
        <strain evidence="2">FJAT-54424</strain>
    </source>
</reference>
<evidence type="ECO:0000313" key="2">
    <source>
        <dbReference type="EMBL" id="QUO40087.1"/>
    </source>
</evidence>
<dbReference type="PANTHER" id="PTHR33639:SF2">
    <property type="entry name" value="DUF393 DOMAIN-CONTAINING PROTEIN"/>
    <property type="match status" value="1"/>
</dbReference>
<dbReference type="RefSeq" id="WP_198826641.1">
    <property type="nucleotide sequence ID" value="NZ_CP066308.1"/>
</dbReference>
<organism evidence="1 3">
    <name type="scientific">Brevibacillus composti</name>
    <dbReference type="NCBI Taxonomy" id="2796470"/>
    <lineage>
        <taxon>Bacteria</taxon>
        <taxon>Bacillati</taxon>
        <taxon>Bacillota</taxon>
        <taxon>Bacilli</taxon>
        <taxon>Bacillales</taxon>
        <taxon>Paenibacillaceae</taxon>
        <taxon>Brevibacillus</taxon>
    </lineage>
</organism>
<dbReference type="EMBL" id="CP073708">
    <property type="protein sequence ID" value="QUO40087.1"/>
    <property type="molecule type" value="Genomic_DNA"/>
</dbReference>
<name>A0A7T5EI21_9BACL</name>
<evidence type="ECO:0000313" key="3">
    <source>
        <dbReference type="Proteomes" id="UP000595847"/>
    </source>
</evidence>
<dbReference type="GO" id="GO:0015035">
    <property type="term" value="F:protein-disulfide reductase activity"/>
    <property type="evidence" value="ECO:0007669"/>
    <property type="project" value="InterPro"/>
</dbReference>
<dbReference type="PANTHER" id="PTHR33639">
    <property type="entry name" value="THIOL-DISULFIDE OXIDOREDUCTASE DCC"/>
    <property type="match status" value="1"/>
</dbReference>
<dbReference type="AlphaFoldDB" id="A0A7T5EI21"/>
<dbReference type="InterPro" id="IPR052927">
    <property type="entry name" value="DCC_oxidoreductase"/>
</dbReference>
<proteinExistence type="predicted"/>
<dbReference type="Pfam" id="PF04134">
    <property type="entry name" value="DCC1-like"/>
    <property type="match status" value="1"/>
</dbReference>
<dbReference type="InterPro" id="IPR007263">
    <property type="entry name" value="DCC1-like"/>
</dbReference>